<dbReference type="SUPFAM" id="SSF56219">
    <property type="entry name" value="DNase I-like"/>
    <property type="match status" value="1"/>
</dbReference>
<feature type="non-terminal residue" evidence="1">
    <location>
        <position position="148"/>
    </location>
</feature>
<dbReference type="PANTHER" id="PTHR33710:SF79">
    <property type="entry name" value="OS06G0205337 PROTEIN"/>
    <property type="match status" value="1"/>
</dbReference>
<keyword evidence="2" id="KW-1185">Reference proteome</keyword>
<dbReference type="EMBL" id="LXQA010166341">
    <property type="protein sequence ID" value="MCI28520.1"/>
    <property type="molecule type" value="Genomic_DNA"/>
</dbReference>
<proteinExistence type="predicted"/>
<dbReference type="Gene3D" id="3.60.10.10">
    <property type="entry name" value="Endonuclease/exonuclease/phosphatase"/>
    <property type="match status" value="1"/>
</dbReference>
<organism evidence="1 2">
    <name type="scientific">Trifolium medium</name>
    <dbReference type="NCBI Taxonomy" id="97028"/>
    <lineage>
        <taxon>Eukaryota</taxon>
        <taxon>Viridiplantae</taxon>
        <taxon>Streptophyta</taxon>
        <taxon>Embryophyta</taxon>
        <taxon>Tracheophyta</taxon>
        <taxon>Spermatophyta</taxon>
        <taxon>Magnoliopsida</taxon>
        <taxon>eudicotyledons</taxon>
        <taxon>Gunneridae</taxon>
        <taxon>Pentapetalae</taxon>
        <taxon>rosids</taxon>
        <taxon>fabids</taxon>
        <taxon>Fabales</taxon>
        <taxon>Fabaceae</taxon>
        <taxon>Papilionoideae</taxon>
        <taxon>50 kb inversion clade</taxon>
        <taxon>NPAAA clade</taxon>
        <taxon>Hologalegina</taxon>
        <taxon>IRL clade</taxon>
        <taxon>Trifolieae</taxon>
        <taxon>Trifolium</taxon>
    </lineage>
</organism>
<dbReference type="InterPro" id="IPR036691">
    <property type="entry name" value="Endo/exonu/phosph_ase_sf"/>
</dbReference>
<name>A0A392QY60_9FABA</name>
<protein>
    <submittedName>
        <fullName evidence="1">Hemopexin</fullName>
    </submittedName>
</protein>
<reference evidence="1 2" key="1">
    <citation type="journal article" date="2018" name="Front. Plant Sci.">
        <title>Red Clover (Trifolium pratense) and Zigzag Clover (T. medium) - A Picture of Genomic Similarities and Differences.</title>
        <authorList>
            <person name="Dluhosova J."/>
            <person name="Istvanek J."/>
            <person name="Nedelnik J."/>
            <person name="Repkova J."/>
        </authorList>
    </citation>
    <scope>NUCLEOTIDE SEQUENCE [LARGE SCALE GENOMIC DNA]</scope>
    <source>
        <strain evidence="2">cv. 10/8</strain>
        <tissue evidence="1">Leaf</tissue>
    </source>
</reference>
<evidence type="ECO:0000313" key="2">
    <source>
        <dbReference type="Proteomes" id="UP000265520"/>
    </source>
</evidence>
<dbReference type="PANTHER" id="PTHR33710">
    <property type="entry name" value="BNAC02G09200D PROTEIN"/>
    <property type="match status" value="1"/>
</dbReference>
<evidence type="ECO:0000313" key="1">
    <source>
        <dbReference type="EMBL" id="MCI28520.1"/>
    </source>
</evidence>
<sequence>MAFPHVTLIEHCTNAVSDCDLTDIHLDGYPFTWVKSRGTPHVIEERLDRAMASTDWLLMYPDVKLRNLISSHSDHSPILLQNSPMTSNGNTYSFRFENIWLKEDDIEEVVTDSWQDSRELEINNRMSQCGDRLQEWGRRKRMRFKQEV</sequence>
<dbReference type="Proteomes" id="UP000265520">
    <property type="component" value="Unassembled WGS sequence"/>
</dbReference>
<comment type="caution">
    <text evidence="1">The sequence shown here is derived from an EMBL/GenBank/DDBJ whole genome shotgun (WGS) entry which is preliminary data.</text>
</comment>
<dbReference type="AlphaFoldDB" id="A0A392QY60"/>
<accession>A0A392QY60</accession>